<dbReference type="Proteomes" id="UP000436822">
    <property type="component" value="Unassembled WGS sequence"/>
</dbReference>
<protein>
    <recommendedName>
        <fullName evidence="3">DUF1501 domain-containing protein</fullName>
    </recommendedName>
</protein>
<evidence type="ECO:0008006" key="3">
    <source>
        <dbReference type="Google" id="ProtNLM"/>
    </source>
</evidence>
<organism evidence="1 2">
    <name type="scientific">Litoreibacter roseus</name>
    <dbReference type="NCBI Taxonomy" id="2601869"/>
    <lineage>
        <taxon>Bacteria</taxon>
        <taxon>Pseudomonadati</taxon>
        <taxon>Pseudomonadota</taxon>
        <taxon>Alphaproteobacteria</taxon>
        <taxon>Rhodobacterales</taxon>
        <taxon>Roseobacteraceae</taxon>
        <taxon>Litoreibacter</taxon>
    </lineage>
</organism>
<name>A0A6N6JKM2_9RHOB</name>
<dbReference type="PANTHER" id="PTHR43737">
    <property type="entry name" value="BLL7424 PROTEIN"/>
    <property type="match status" value="1"/>
</dbReference>
<dbReference type="PANTHER" id="PTHR43737:SF1">
    <property type="entry name" value="DUF1501 DOMAIN-CONTAINING PROTEIN"/>
    <property type="match status" value="1"/>
</dbReference>
<dbReference type="InterPro" id="IPR010869">
    <property type="entry name" value="DUF1501"/>
</dbReference>
<proteinExistence type="predicted"/>
<gene>
    <name evidence="1" type="ORF">KIN_35610</name>
</gene>
<dbReference type="RefSeq" id="WP_159809536.1">
    <property type="nucleotide sequence ID" value="NZ_BLJE01000004.1"/>
</dbReference>
<dbReference type="AlphaFoldDB" id="A0A6N6JKM2"/>
<evidence type="ECO:0000313" key="1">
    <source>
        <dbReference type="EMBL" id="GFE66487.1"/>
    </source>
</evidence>
<reference evidence="1 2" key="1">
    <citation type="submission" date="2019-12" db="EMBL/GenBank/DDBJ databases">
        <title>Litoreibacter badius sp. nov., a novel bacteriochlorophyll a-containing bacterium in the genus Litoreibacter.</title>
        <authorList>
            <person name="Kanamuro M."/>
            <person name="Takabe Y."/>
            <person name="Mori K."/>
            <person name="Takaichi S."/>
            <person name="Hanada S."/>
        </authorList>
    </citation>
    <scope>NUCLEOTIDE SEQUENCE [LARGE SCALE GENOMIC DNA]</scope>
    <source>
        <strain evidence="1 2">K6</strain>
    </source>
</reference>
<keyword evidence="2" id="KW-1185">Reference proteome</keyword>
<accession>A0A6N6JKM2</accession>
<dbReference type="InterPro" id="IPR006311">
    <property type="entry name" value="TAT_signal"/>
</dbReference>
<dbReference type="PROSITE" id="PS51318">
    <property type="entry name" value="TAT"/>
    <property type="match status" value="1"/>
</dbReference>
<sequence>MTTRREFLKSTGLMAAASMAGIAGAPKFAFGQEAGGKTFIKVFMRGGADGLHLFPAVGDMIYYQHRPNIAIEAPSNDANSALDLGGNGYRAMNPNLEPLMEIWNAGHMMVAPSTAIEEGNRSHFDNQRWIGTGARNNFIDGYLNRYMQNNLGPTHPLRGAVLGKSSISTEIRGSISVPAISNPSNFNLENRDLCGGDGCSDNQLTTLMRDISAHDVDVSAMEGAVRENQLVMLESIAEVQLAGTDYTPSAGGLEYNNTDLGRGLKLVAQLLKAGVPLEVAAMDWNIGWDTHSNQIADGADRFIDQDKGYHRNMRRGASDFLTFYRDIADMRDDVVVLVGTEFGRTVIENGNNGTDHGHGGAWFAFGGPTVPGVGPDVTTLDISALQRERYMPMVVNYRDIVSEIMIRHMGMPENLVSTIFPDHTFTNNSLFSRIA</sequence>
<evidence type="ECO:0000313" key="2">
    <source>
        <dbReference type="Proteomes" id="UP000436822"/>
    </source>
</evidence>
<dbReference type="EMBL" id="BLJE01000004">
    <property type="protein sequence ID" value="GFE66487.1"/>
    <property type="molecule type" value="Genomic_DNA"/>
</dbReference>
<dbReference type="OrthoDB" id="9779968at2"/>
<comment type="caution">
    <text evidence="1">The sequence shown here is derived from an EMBL/GenBank/DDBJ whole genome shotgun (WGS) entry which is preliminary data.</text>
</comment>
<dbReference type="Pfam" id="PF07394">
    <property type="entry name" value="DUF1501"/>
    <property type="match status" value="1"/>
</dbReference>